<keyword evidence="2" id="KW-0539">Nucleus</keyword>
<sequence length="715" mass="77397">MDWGASASLFDSKADSSFRAQADLYLLACASFFVRRSNSMSNTSFEAIQRFFADNPVGSIGAKLIATSPRPEKVTHSSAAGIKSSQLSSIPHRAATNPSPPESIPSPCSSFNAPNSSRHQSHSDLSVPATHFKRKSSHSSSSSTAIKDRKEASHTEKGEDRLAHSTGEHTHEGSESFSKYGSSEIQAIKGMGKDKRKEQNRNAQRAFRERKEKRLKELQDQVDELMAKQEPLTAENEHLKELVNRLQTENQSLGVYKQAFTFTLANDLRRASMPLSKAFDPAAISQSSNKSPSSLVQPLDKHLSKDHHRELANGRASENHSSYSQPITTTSSDTYPANASNNKVAPIPLDLMHRANRVTRATRDSAGPSSETYTPPLSSSSLASFTAPGVSRNSSNGAHGYLINQLPSQPDPKSYNDSFSSSSYSANSLVSSSPMPQSIENFFEQFLNPGAYAMSADELTTVKEVAKPVADPSSTANGTDLANWNTFLNYESNDASALSFLSNPSSTSNAFGTNSLGFHDLAPQTDLPTEKSSSAYPTEARLFAPLVANSFGQTNTSTGIPINAGQWRSSESVSTSAPSYERPNSGAQEMGTGYGGTKADASTNSQRLFAPFGKQFKPVIDTPPPPPPPSALKPACDTFEKFVEKGVISNEEMNGLCEMLKSKATCREKSELMKGVAAVRPDWAPMIEDWTQKVKAKHEAENKLTGQQDGVEIRN</sequence>
<organism evidence="5 6">
    <name type="scientific">Cronartium quercuum f. sp. fusiforme G11</name>
    <dbReference type="NCBI Taxonomy" id="708437"/>
    <lineage>
        <taxon>Eukaryota</taxon>
        <taxon>Fungi</taxon>
        <taxon>Dikarya</taxon>
        <taxon>Basidiomycota</taxon>
        <taxon>Pucciniomycotina</taxon>
        <taxon>Pucciniomycetes</taxon>
        <taxon>Pucciniales</taxon>
        <taxon>Coleosporiaceae</taxon>
        <taxon>Cronartium</taxon>
    </lineage>
</organism>
<feature type="region of interest" description="Disordered" evidence="3">
    <location>
        <begin position="558"/>
        <end position="599"/>
    </location>
</feature>
<comment type="caution">
    <text evidence="5">The sequence shown here is derived from an EMBL/GenBank/DDBJ whole genome shotgun (WGS) entry which is preliminary data.</text>
</comment>
<dbReference type="GO" id="GO:0090575">
    <property type="term" value="C:RNA polymerase II transcription regulator complex"/>
    <property type="evidence" value="ECO:0007669"/>
    <property type="project" value="TreeGrafter"/>
</dbReference>
<evidence type="ECO:0000313" key="6">
    <source>
        <dbReference type="Proteomes" id="UP000886653"/>
    </source>
</evidence>
<feature type="compositionally biased region" description="Polar residues" evidence="3">
    <location>
        <begin position="175"/>
        <end position="185"/>
    </location>
</feature>
<evidence type="ECO:0000256" key="2">
    <source>
        <dbReference type="ARBA" id="ARBA00023242"/>
    </source>
</evidence>
<feature type="compositionally biased region" description="Polar residues" evidence="3">
    <location>
        <begin position="367"/>
        <end position="384"/>
    </location>
</feature>
<evidence type="ECO:0000259" key="4">
    <source>
        <dbReference type="PROSITE" id="PS50217"/>
    </source>
</evidence>
<feature type="region of interest" description="Disordered" evidence="3">
    <location>
        <begin position="68"/>
        <end position="211"/>
    </location>
</feature>
<comment type="subcellular location">
    <subcellularLocation>
        <location evidence="1">Nucleus</location>
    </subcellularLocation>
</comment>
<reference evidence="5" key="1">
    <citation type="submission" date="2013-11" db="EMBL/GenBank/DDBJ databases">
        <title>Genome sequence of the fusiform rust pathogen reveals effectors for host alternation and coevolution with pine.</title>
        <authorList>
            <consortium name="DOE Joint Genome Institute"/>
            <person name="Smith K."/>
            <person name="Pendleton A."/>
            <person name="Kubisiak T."/>
            <person name="Anderson C."/>
            <person name="Salamov A."/>
            <person name="Aerts A."/>
            <person name="Riley R."/>
            <person name="Clum A."/>
            <person name="Lindquist E."/>
            <person name="Ence D."/>
            <person name="Campbell M."/>
            <person name="Kronenberg Z."/>
            <person name="Feau N."/>
            <person name="Dhillon B."/>
            <person name="Hamelin R."/>
            <person name="Burleigh J."/>
            <person name="Smith J."/>
            <person name="Yandell M."/>
            <person name="Nelson C."/>
            <person name="Grigoriev I."/>
            <person name="Davis J."/>
        </authorList>
    </citation>
    <scope>NUCLEOTIDE SEQUENCE</scope>
    <source>
        <strain evidence="5">G11</strain>
    </source>
</reference>
<dbReference type="PANTHER" id="PTHR40621">
    <property type="entry name" value="TRANSCRIPTION FACTOR KAPC-RELATED"/>
    <property type="match status" value="1"/>
</dbReference>
<dbReference type="InterPro" id="IPR046347">
    <property type="entry name" value="bZIP_sf"/>
</dbReference>
<dbReference type="PANTHER" id="PTHR40621:SF6">
    <property type="entry name" value="AP-1-LIKE TRANSCRIPTION FACTOR YAP1-RELATED"/>
    <property type="match status" value="1"/>
</dbReference>
<dbReference type="PROSITE" id="PS50217">
    <property type="entry name" value="BZIP"/>
    <property type="match status" value="1"/>
</dbReference>
<protein>
    <recommendedName>
        <fullName evidence="4">BZIP domain-containing protein</fullName>
    </recommendedName>
</protein>
<dbReference type="PROSITE" id="PS00036">
    <property type="entry name" value="BZIP_BASIC"/>
    <property type="match status" value="1"/>
</dbReference>
<feature type="domain" description="BZIP" evidence="4">
    <location>
        <begin position="193"/>
        <end position="253"/>
    </location>
</feature>
<gene>
    <name evidence="5" type="ORF">CROQUDRAFT_100112</name>
</gene>
<dbReference type="Proteomes" id="UP000886653">
    <property type="component" value="Unassembled WGS sequence"/>
</dbReference>
<feature type="compositionally biased region" description="Polar residues" evidence="3">
    <location>
        <begin position="319"/>
        <end position="343"/>
    </location>
</feature>
<feature type="compositionally biased region" description="Basic and acidic residues" evidence="3">
    <location>
        <begin position="299"/>
        <end position="312"/>
    </location>
</feature>
<evidence type="ECO:0000256" key="1">
    <source>
        <dbReference type="ARBA" id="ARBA00004123"/>
    </source>
</evidence>
<dbReference type="GO" id="GO:0000976">
    <property type="term" value="F:transcription cis-regulatory region binding"/>
    <property type="evidence" value="ECO:0007669"/>
    <property type="project" value="InterPro"/>
</dbReference>
<feature type="region of interest" description="Disordered" evidence="3">
    <location>
        <begin position="283"/>
        <end position="419"/>
    </location>
</feature>
<dbReference type="InterPro" id="IPR050936">
    <property type="entry name" value="AP-1-like"/>
</dbReference>
<proteinExistence type="predicted"/>
<dbReference type="InterPro" id="IPR004827">
    <property type="entry name" value="bZIP"/>
</dbReference>
<feature type="compositionally biased region" description="Polar residues" evidence="3">
    <location>
        <begin position="558"/>
        <end position="578"/>
    </location>
</feature>
<dbReference type="Pfam" id="PF00170">
    <property type="entry name" value="bZIP_1"/>
    <property type="match status" value="1"/>
</dbReference>
<dbReference type="SMART" id="SM00338">
    <property type="entry name" value="BRLZ"/>
    <property type="match status" value="1"/>
</dbReference>
<evidence type="ECO:0000313" key="5">
    <source>
        <dbReference type="EMBL" id="KAG0140441.1"/>
    </source>
</evidence>
<dbReference type="AlphaFoldDB" id="A0A9P6N6E5"/>
<evidence type="ECO:0000256" key="3">
    <source>
        <dbReference type="SAM" id="MobiDB-lite"/>
    </source>
</evidence>
<dbReference type="CDD" id="cd14688">
    <property type="entry name" value="bZIP_YAP"/>
    <property type="match status" value="1"/>
</dbReference>
<dbReference type="OrthoDB" id="2501196at2759"/>
<dbReference type="EMBL" id="MU167444">
    <property type="protein sequence ID" value="KAG0140441.1"/>
    <property type="molecule type" value="Genomic_DNA"/>
</dbReference>
<feature type="compositionally biased region" description="Basic and acidic residues" evidence="3">
    <location>
        <begin position="191"/>
        <end position="211"/>
    </location>
</feature>
<keyword evidence="6" id="KW-1185">Reference proteome</keyword>
<feature type="compositionally biased region" description="Basic and acidic residues" evidence="3">
    <location>
        <begin position="146"/>
        <end position="174"/>
    </location>
</feature>
<dbReference type="Gene3D" id="1.20.5.170">
    <property type="match status" value="1"/>
</dbReference>
<accession>A0A9P6N6E5</accession>
<feature type="compositionally biased region" description="Polar residues" evidence="3">
    <location>
        <begin position="284"/>
        <end position="296"/>
    </location>
</feature>
<dbReference type="GO" id="GO:0001228">
    <property type="term" value="F:DNA-binding transcription activator activity, RNA polymerase II-specific"/>
    <property type="evidence" value="ECO:0007669"/>
    <property type="project" value="TreeGrafter"/>
</dbReference>
<name>A0A9P6N6E5_9BASI</name>
<dbReference type="SUPFAM" id="SSF57959">
    <property type="entry name" value="Leucine zipper domain"/>
    <property type="match status" value="1"/>
</dbReference>